<feature type="domain" description="RNA polymerase Rpb7-like N-terminal" evidence="8">
    <location>
        <begin position="85"/>
        <end position="138"/>
    </location>
</feature>
<evidence type="ECO:0000256" key="6">
    <source>
        <dbReference type="ARBA" id="ARBA00023242"/>
    </source>
</evidence>
<evidence type="ECO:0008006" key="12">
    <source>
        <dbReference type="Google" id="ProtNLM"/>
    </source>
</evidence>
<keyword evidence="4" id="KW-0597">Phosphoprotein</keyword>
<keyword evidence="3" id="KW-0240">DNA-directed RNA polymerase</keyword>
<evidence type="ECO:0000256" key="7">
    <source>
        <dbReference type="SAM" id="MobiDB-lite"/>
    </source>
</evidence>
<organism evidence="10 11">
    <name type="scientific">Dimargaris verticillata</name>
    <dbReference type="NCBI Taxonomy" id="2761393"/>
    <lineage>
        <taxon>Eukaryota</taxon>
        <taxon>Fungi</taxon>
        <taxon>Fungi incertae sedis</taxon>
        <taxon>Zoopagomycota</taxon>
        <taxon>Kickxellomycotina</taxon>
        <taxon>Dimargaritomycetes</taxon>
        <taxon>Dimargaritales</taxon>
        <taxon>Dimargaritaceae</taxon>
        <taxon>Dimargaris</taxon>
    </lineage>
</organism>
<comment type="subcellular location">
    <subcellularLocation>
        <location evidence="1">Nucleus</location>
        <location evidence="1">Nucleolus</location>
    </subcellularLocation>
</comment>
<reference evidence="10" key="1">
    <citation type="submission" date="2022-07" db="EMBL/GenBank/DDBJ databases">
        <title>Phylogenomic reconstructions and comparative analyses of Kickxellomycotina fungi.</title>
        <authorList>
            <person name="Reynolds N.K."/>
            <person name="Stajich J.E."/>
            <person name="Barry K."/>
            <person name="Grigoriev I.V."/>
            <person name="Crous P."/>
            <person name="Smith M.E."/>
        </authorList>
    </citation>
    <scope>NUCLEOTIDE SEQUENCE</scope>
    <source>
        <strain evidence="10">RSA 567</strain>
    </source>
</reference>
<evidence type="ECO:0000256" key="2">
    <source>
        <dbReference type="ARBA" id="ARBA00005930"/>
    </source>
</evidence>
<dbReference type="InterPro" id="IPR045113">
    <property type="entry name" value="Rpb7-like"/>
</dbReference>
<dbReference type="InterPro" id="IPR041178">
    <property type="entry name" value="RPA43_OB"/>
</dbReference>
<gene>
    <name evidence="10" type="ORF">H4R34_000563</name>
</gene>
<keyword evidence="6" id="KW-0539">Nucleus</keyword>
<feature type="compositionally biased region" description="Basic and acidic residues" evidence="7">
    <location>
        <begin position="1"/>
        <end position="11"/>
    </location>
</feature>
<evidence type="ECO:0000313" key="10">
    <source>
        <dbReference type="EMBL" id="KAJ1984591.1"/>
    </source>
</evidence>
<evidence type="ECO:0000256" key="5">
    <source>
        <dbReference type="ARBA" id="ARBA00023163"/>
    </source>
</evidence>
<dbReference type="OrthoDB" id="10250504at2759"/>
<sequence>MGSKRKERDAEPSTEDTGAADFSGKARKKSRDATFKSKRHSEKHSKSPNAKHTAKASSAPALDTEELEKEVKPRAAEFTEAHVRLLVALPPCFMGDPLRGVYEHLNCFLMKNVPSVGGIILSYAHVKVLTKYGRVVGDNPFLQFWVSAKVMVWAPPIGAILLGQINIQSADHLGLLLYNTFNVSIPASQIPRDIYQWTPSGAASSGEGENSETESTEDGGQDTQPRNIMGQWLHKDTGEQIGDDGWIKFTATKVNLVNDMISIRGTLLHVD</sequence>
<dbReference type="Proteomes" id="UP001151582">
    <property type="component" value="Unassembled WGS sequence"/>
</dbReference>
<comment type="caution">
    <text evidence="10">The sequence shown here is derived from an EMBL/GenBank/DDBJ whole genome shotgun (WGS) entry which is preliminary data.</text>
</comment>
<feature type="compositionally biased region" description="Basic residues" evidence="7">
    <location>
        <begin position="25"/>
        <end position="43"/>
    </location>
</feature>
<evidence type="ECO:0000313" key="11">
    <source>
        <dbReference type="Proteomes" id="UP001151582"/>
    </source>
</evidence>
<accession>A0A9W8B7V7</accession>
<feature type="compositionally biased region" description="Acidic residues" evidence="7">
    <location>
        <begin position="209"/>
        <end position="220"/>
    </location>
</feature>
<evidence type="ECO:0000259" key="9">
    <source>
        <dbReference type="Pfam" id="PF17875"/>
    </source>
</evidence>
<protein>
    <recommendedName>
        <fullName evidence="12">RPA43 OB domain-containing protein</fullName>
    </recommendedName>
</protein>
<feature type="region of interest" description="Disordered" evidence="7">
    <location>
        <begin position="1"/>
        <end position="70"/>
    </location>
</feature>
<dbReference type="AlphaFoldDB" id="A0A9W8B7V7"/>
<feature type="region of interest" description="Disordered" evidence="7">
    <location>
        <begin position="200"/>
        <end position="227"/>
    </location>
</feature>
<feature type="domain" description="RPA43 OB" evidence="9">
    <location>
        <begin position="155"/>
        <end position="268"/>
    </location>
</feature>
<dbReference type="GO" id="GO:0006362">
    <property type="term" value="P:transcription elongation by RNA polymerase I"/>
    <property type="evidence" value="ECO:0007669"/>
    <property type="project" value="TreeGrafter"/>
</dbReference>
<dbReference type="GO" id="GO:0006352">
    <property type="term" value="P:DNA-templated transcription initiation"/>
    <property type="evidence" value="ECO:0007669"/>
    <property type="project" value="InterPro"/>
</dbReference>
<comment type="similarity">
    <text evidence="2">Belongs to the eukaryotic RPA43 RNA polymerase subunit family.</text>
</comment>
<name>A0A9W8B7V7_9FUNG</name>
<dbReference type="Gene3D" id="2.40.50.1060">
    <property type="match status" value="1"/>
</dbReference>
<dbReference type="Gene3D" id="3.30.1490.120">
    <property type="entry name" value="RNA polymerase Rpb7-like, N-terminal domain"/>
    <property type="match status" value="1"/>
</dbReference>
<proteinExistence type="inferred from homology"/>
<keyword evidence="11" id="KW-1185">Reference proteome</keyword>
<evidence type="ECO:0000256" key="1">
    <source>
        <dbReference type="ARBA" id="ARBA00004604"/>
    </source>
</evidence>
<keyword evidence="5" id="KW-0804">Transcription</keyword>
<evidence type="ECO:0000256" key="3">
    <source>
        <dbReference type="ARBA" id="ARBA00022478"/>
    </source>
</evidence>
<evidence type="ECO:0000259" key="8">
    <source>
        <dbReference type="Pfam" id="PF03876"/>
    </source>
</evidence>
<dbReference type="InterPro" id="IPR036898">
    <property type="entry name" value="RNA_pol_Rpb7-like_N_sf"/>
</dbReference>
<dbReference type="Pfam" id="PF17875">
    <property type="entry name" value="RPA43_OB"/>
    <property type="match status" value="1"/>
</dbReference>
<dbReference type="PANTHER" id="PTHR12709:SF5">
    <property type="entry name" value="DNA-DIRECTED RNA POLYMERASE I SUBUNIT RPA43"/>
    <property type="match status" value="1"/>
</dbReference>
<dbReference type="Pfam" id="PF03876">
    <property type="entry name" value="SHS2_Rpb7-N"/>
    <property type="match status" value="1"/>
</dbReference>
<dbReference type="InterPro" id="IPR005576">
    <property type="entry name" value="Rpb7-like_N"/>
</dbReference>
<evidence type="ECO:0000256" key="4">
    <source>
        <dbReference type="ARBA" id="ARBA00022553"/>
    </source>
</evidence>
<dbReference type="EMBL" id="JANBQB010000015">
    <property type="protein sequence ID" value="KAJ1984591.1"/>
    <property type="molecule type" value="Genomic_DNA"/>
</dbReference>
<dbReference type="GO" id="GO:0005736">
    <property type="term" value="C:RNA polymerase I complex"/>
    <property type="evidence" value="ECO:0007669"/>
    <property type="project" value="TreeGrafter"/>
</dbReference>
<dbReference type="PANTHER" id="PTHR12709">
    <property type="entry name" value="DNA-DIRECTED RNA POLYMERASE II, III"/>
    <property type="match status" value="1"/>
</dbReference>